<feature type="region of interest" description="Disordered" evidence="5">
    <location>
        <begin position="1"/>
        <end position="58"/>
    </location>
</feature>
<dbReference type="Pfam" id="PF00806">
    <property type="entry name" value="PUF"/>
    <property type="match status" value="7"/>
</dbReference>
<evidence type="ECO:0000256" key="1">
    <source>
        <dbReference type="ARBA" id="ARBA00022737"/>
    </source>
</evidence>
<dbReference type="EMBL" id="CP136892">
    <property type="protein sequence ID" value="WOK99857.1"/>
    <property type="molecule type" value="Genomic_DNA"/>
</dbReference>
<reference evidence="7 8" key="1">
    <citation type="submission" date="2023-10" db="EMBL/GenBank/DDBJ databases">
        <title>Chromosome-scale genome assembly provides insights into flower coloration mechanisms of Canna indica.</title>
        <authorList>
            <person name="Li C."/>
        </authorList>
    </citation>
    <scope>NUCLEOTIDE SEQUENCE [LARGE SCALE GENOMIC DNA]</scope>
    <source>
        <tissue evidence="7">Flower</tissue>
    </source>
</reference>
<dbReference type="SMART" id="SM00025">
    <property type="entry name" value="Pumilio"/>
    <property type="match status" value="7"/>
</dbReference>
<dbReference type="CDD" id="cd07920">
    <property type="entry name" value="Pumilio"/>
    <property type="match status" value="1"/>
</dbReference>
<dbReference type="InterPro" id="IPR011989">
    <property type="entry name" value="ARM-like"/>
</dbReference>
<evidence type="ECO:0000256" key="2">
    <source>
        <dbReference type="ARBA" id="ARBA00022845"/>
    </source>
</evidence>
<gene>
    <name evidence="7" type="ORF">Cni_G08569</name>
</gene>
<feature type="repeat" description="Pumilio" evidence="4">
    <location>
        <begin position="422"/>
        <end position="457"/>
    </location>
</feature>
<evidence type="ECO:0000256" key="5">
    <source>
        <dbReference type="SAM" id="MobiDB-lite"/>
    </source>
</evidence>
<evidence type="ECO:0000256" key="3">
    <source>
        <dbReference type="ARBA" id="ARBA00058490"/>
    </source>
</evidence>
<dbReference type="PROSITE" id="PS50302">
    <property type="entry name" value="PUM"/>
    <property type="match status" value="4"/>
</dbReference>
<dbReference type="Gene3D" id="1.25.10.10">
    <property type="entry name" value="Leucine-rich Repeat Variant"/>
    <property type="match status" value="1"/>
</dbReference>
<name>A0AAQ3K341_9LILI</name>
<feature type="region of interest" description="Disordered" evidence="5">
    <location>
        <begin position="66"/>
        <end position="85"/>
    </location>
</feature>
<dbReference type="InterPro" id="IPR016024">
    <property type="entry name" value="ARM-type_fold"/>
</dbReference>
<proteinExistence type="predicted"/>
<feature type="compositionally biased region" description="Acidic residues" evidence="5">
    <location>
        <begin position="1"/>
        <end position="11"/>
    </location>
</feature>
<sequence length="599" mass="66707">MKVLEQNDDEFLPPLCPGSSASPLPLLPHRSRLPPIQRRSFPLQENGQRDSAYCPDAVPLPRAAEQPSLRETAQDAPPPSSLAADQRLAEERRIAEQMAAMHIGGGRGDAGTLGAQSYRFSSPPYLPVPCNWGRIAGLDAEPSWFSSSSTWLGNLQNPQASVGQGAFPDALFFQQTSNPPQDDALDRLRLMRRNEHPVSSFVFSNPTNYAHEALRGTGASRLDGRAAAMHGHNAQLLSFSDVEAVGFEDGLILQGRELRCVDRNRRRRSQQNGHHRWSTRSNSSVLNASHMCSSELVWLSFLPLDNNSMVPNKCIYCNAKDQQGCQTLQRMIVSETPHVVDAIFNGIINHVEELAMNPLAHHLLQKLLDVCNEEHRLWIIEMLTGDPIQLVSISVHPHGTRVVQKLIETLRMEQQISLIIAALKPGFLDLTMDAHGNRVINSCLTSFAPEYNAFIFDAAAKYCVRLATDQHGCCILQRCMDHASGVYRERLLLKLSDHGYALALDAFGNYAVQYILRLGSRFVNAKLVTLFKGNYVTMSIQKFSSNVVEKCLEFFVEEDQASIVHELVSVPQFELLLTDQYANYVIHAALLHTKVSAKN</sequence>
<organism evidence="7 8">
    <name type="scientific">Canna indica</name>
    <name type="common">Indian-shot</name>
    <dbReference type="NCBI Taxonomy" id="4628"/>
    <lineage>
        <taxon>Eukaryota</taxon>
        <taxon>Viridiplantae</taxon>
        <taxon>Streptophyta</taxon>
        <taxon>Embryophyta</taxon>
        <taxon>Tracheophyta</taxon>
        <taxon>Spermatophyta</taxon>
        <taxon>Magnoliopsida</taxon>
        <taxon>Liliopsida</taxon>
        <taxon>Zingiberales</taxon>
        <taxon>Cannaceae</taxon>
        <taxon>Canna</taxon>
    </lineage>
</organism>
<accession>A0AAQ3K341</accession>
<dbReference type="FunFam" id="1.25.10.10:FF:000237">
    <property type="entry name" value="Pumilio homolog 9"/>
    <property type="match status" value="1"/>
</dbReference>
<dbReference type="PANTHER" id="PTHR12537:SF13">
    <property type="entry name" value="PUMILIO HOMOLOGY DOMAIN FAMILY MEMBER 4"/>
    <property type="match status" value="1"/>
</dbReference>
<feature type="repeat" description="Pumilio" evidence="4">
    <location>
        <begin position="381"/>
        <end position="421"/>
    </location>
</feature>
<feature type="repeat" description="Pumilio" evidence="4">
    <location>
        <begin position="529"/>
        <end position="565"/>
    </location>
</feature>
<feature type="domain" description="PUM-HD" evidence="6">
    <location>
        <begin position="287"/>
        <end position="599"/>
    </location>
</feature>
<evidence type="ECO:0000259" key="6">
    <source>
        <dbReference type="PROSITE" id="PS50303"/>
    </source>
</evidence>
<keyword evidence="1" id="KW-0677">Repeat</keyword>
<keyword evidence="8" id="KW-1185">Reference proteome</keyword>
<dbReference type="GO" id="GO:0003729">
    <property type="term" value="F:mRNA binding"/>
    <property type="evidence" value="ECO:0007669"/>
    <property type="project" value="TreeGrafter"/>
</dbReference>
<dbReference type="InterPro" id="IPR033712">
    <property type="entry name" value="Pumilio_RNA-bd"/>
</dbReference>
<dbReference type="PROSITE" id="PS50303">
    <property type="entry name" value="PUM_HD"/>
    <property type="match status" value="1"/>
</dbReference>
<comment type="function">
    <text evidence="3">Sequence-specific RNA-binding protein that regulates translation and mRNA stability by binding the 3'-UTR of target mRNAs.</text>
</comment>
<protein>
    <recommendedName>
        <fullName evidence="6">PUM-HD domain-containing protein</fullName>
    </recommendedName>
</protein>
<dbReference type="GO" id="GO:0006417">
    <property type="term" value="P:regulation of translation"/>
    <property type="evidence" value="ECO:0007669"/>
    <property type="project" value="UniProtKB-KW"/>
</dbReference>
<dbReference type="InterPro" id="IPR001313">
    <property type="entry name" value="Pumilio_RNA-bd_rpt"/>
</dbReference>
<evidence type="ECO:0000313" key="7">
    <source>
        <dbReference type="EMBL" id="WOK99857.1"/>
    </source>
</evidence>
<dbReference type="SUPFAM" id="SSF48371">
    <property type="entry name" value="ARM repeat"/>
    <property type="match status" value="1"/>
</dbReference>
<evidence type="ECO:0000256" key="4">
    <source>
        <dbReference type="PROSITE-ProRule" id="PRU00317"/>
    </source>
</evidence>
<feature type="repeat" description="Pumilio" evidence="4">
    <location>
        <begin position="458"/>
        <end position="494"/>
    </location>
</feature>
<dbReference type="PANTHER" id="PTHR12537">
    <property type="entry name" value="RNA BINDING PROTEIN PUMILIO-RELATED"/>
    <property type="match status" value="1"/>
</dbReference>
<feature type="compositionally biased region" description="Low complexity" evidence="5">
    <location>
        <begin position="17"/>
        <end position="28"/>
    </location>
</feature>
<dbReference type="GO" id="GO:0005737">
    <property type="term" value="C:cytoplasm"/>
    <property type="evidence" value="ECO:0007669"/>
    <property type="project" value="TreeGrafter"/>
</dbReference>
<evidence type="ECO:0000313" key="8">
    <source>
        <dbReference type="Proteomes" id="UP001327560"/>
    </source>
</evidence>
<dbReference type="Proteomes" id="UP001327560">
    <property type="component" value="Chromosome 3"/>
</dbReference>
<keyword evidence="2" id="KW-0810">Translation regulation</keyword>
<dbReference type="InterPro" id="IPR033133">
    <property type="entry name" value="PUM-HD"/>
</dbReference>
<dbReference type="AlphaFoldDB" id="A0AAQ3K341"/>